<reference evidence="4 5" key="1">
    <citation type="submission" date="2018-06" db="EMBL/GenBank/DDBJ databases">
        <title>Complete genome of Desulfovibrio marinus P48SEP.</title>
        <authorList>
            <person name="Crispim J.S."/>
            <person name="Vidigal P.M.P."/>
            <person name="Silva L.C.F."/>
            <person name="Araujo L.C."/>
            <person name="Laguardia C.N."/>
            <person name="Dias R.S."/>
            <person name="Sousa M.P."/>
            <person name="Paula S.O."/>
            <person name="Silva C."/>
        </authorList>
    </citation>
    <scope>NUCLEOTIDE SEQUENCE [LARGE SCALE GENOMIC DNA]</scope>
    <source>
        <strain evidence="4 5">P48SEP</strain>
    </source>
</reference>
<dbReference type="InterPro" id="IPR011330">
    <property type="entry name" value="Glyco_hydro/deAcase_b/a-brl"/>
</dbReference>
<protein>
    <recommendedName>
        <fullName evidence="3">NodB homology domain-containing protein</fullName>
    </recommendedName>
</protein>
<name>A0A6P1ZCT9_9BACT</name>
<dbReference type="GO" id="GO:0016810">
    <property type="term" value="F:hydrolase activity, acting on carbon-nitrogen (but not peptide) bonds"/>
    <property type="evidence" value="ECO:0007669"/>
    <property type="project" value="InterPro"/>
</dbReference>
<comment type="subcellular location">
    <subcellularLocation>
        <location evidence="1">Secreted</location>
    </subcellularLocation>
</comment>
<dbReference type="PROSITE" id="PS51677">
    <property type="entry name" value="NODB"/>
    <property type="match status" value="1"/>
</dbReference>
<evidence type="ECO:0000256" key="2">
    <source>
        <dbReference type="ARBA" id="ARBA00022729"/>
    </source>
</evidence>
<dbReference type="RefSeq" id="WP_144306431.1">
    <property type="nucleotide sequence ID" value="NZ_QMIF01000012.1"/>
</dbReference>
<proteinExistence type="predicted"/>
<dbReference type="Gene3D" id="3.20.20.370">
    <property type="entry name" value="Glycoside hydrolase/deacetylase"/>
    <property type="match status" value="1"/>
</dbReference>
<dbReference type="GO" id="GO:0005576">
    <property type="term" value="C:extracellular region"/>
    <property type="evidence" value="ECO:0007669"/>
    <property type="project" value="UniProtKB-SubCell"/>
</dbReference>
<gene>
    <name evidence="4" type="ORF">DQK91_16170</name>
</gene>
<dbReference type="OrthoDB" id="9776235at2"/>
<evidence type="ECO:0000313" key="5">
    <source>
        <dbReference type="Proteomes" id="UP000434052"/>
    </source>
</evidence>
<sequence length="243" mass="26217">MPTVILMYHRLSREQAQPYAVPVPAFTRHMRMLAASGAAVVSLDAASGMTKAARRSRHLQVCLTFDDGCEDFYTLAAPILSDHGFTAAVFMTTAFIGKTAPFDGADTTFLSRSMLQELHAAGFAIQSHTATHQDLTTLSPDALMQEMSGSRSMLEDILGAPVHHVAYPYGRYNENVVQAAAGAGYRYGYCAGHCPSGPYTTARMAVRGGDSPLAFSLKMKGIAGSLRSLKCTLRDRVFREPAS</sequence>
<dbReference type="GO" id="GO:0005975">
    <property type="term" value="P:carbohydrate metabolic process"/>
    <property type="evidence" value="ECO:0007669"/>
    <property type="project" value="InterPro"/>
</dbReference>
<keyword evidence="2" id="KW-0732">Signal</keyword>
<dbReference type="PANTHER" id="PTHR34216:SF3">
    <property type="entry name" value="POLY-BETA-1,6-N-ACETYL-D-GLUCOSAMINE N-DEACETYLASE"/>
    <property type="match status" value="1"/>
</dbReference>
<dbReference type="SUPFAM" id="SSF88713">
    <property type="entry name" value="Glycoside hydrolase/deacetylase"/>
    <property type="match status" value="1"/>
</dbReference>
<dbReference type="InterPro" id="IPR051398">
    <property type="entry name" value="Polysacch_Deacetylase"/>
</dbReference>
<evidence type="ECO:0000313" key="4">
    <source>
        <dbReference type="EMBL" id="TVM32069.1"/>
    </source>
</evidence>
<evidence type="ECO:0000259" key="3">
    <source>
        <dbReference type="PROSITE" id="PS51677"/>
    </source>
</evidence>
<dbReference type="PANTHER" id="PTHR34216">
    <property type="match status" value="1"/>
</dbReference>
<accession>A0A6P1ZCT9</accession>
<dbReference type="Pfam" id="PF01522">
    <property type="entry name" value="Polysacc_deac_1"/>
    <property type="match status" value="1"/>
</dbReference>
<dbReference type="Proteomes" id="UP000434052">
    <property type="component" value="Unassembled WGS sequence"/>
</dbReference>
<dbReference type="InterPro" id="IPR002509">
    <property type="entry name" value="NODB_dom"/>
</dbReference>
<evidence type="ECO:0000256" key="1">
    <source>
        <dbReference type="ARBA" id="ARBA00004613"/>
    </source>
</evidence>
<comment type="caution">
    <text evidence="4">The sequence shown here is derived from an EMBL/GenBank/DDBJ whole genome shotgun (WGS) entry which is preliminary data.</text>
</comment>
<dbReference type="AlphaFoldDB" id="A0A6P1ZCT9"/>
<feature type="domain" description="NodB homology" evidence="3">
    <location>
        <begin position="59"/>
        <end position="243"/>
    </location>
</feature>
<dbReference type="EMBL" id="QMIF01000012">
    <property type="protein sequence ID" value="TVM32069.1"/>
    <property type="molecule type" value="Genomic_DNA"/>
</dbReference>
<organism evidence="4 5">
    <name type="scientific">Oceanidesulfovibrio marinus</name>
    <dbReference type="NCBI Taxonomy" id="370038"/>
    <lineage>
        <taxon>Bacteria</taxon>
        <taxon>Pseudomonadati</taxon>
        <taxon>Thermodesulfobacteriota</taxon>
        <taxon>Desulfovibrionia</taxon>
        <taxon>Desulfovibrionales</taxon>
        <taxon>Desulfovibrionaceae</taxon>
        <taxon>Oceanidesulfovibrio</taxon>
    </lineage>
</organism>
<dbReference type="CDD" id="cd10918">
    <property type="entry name" value="CE4_NodB_like_5s_6s"/>
    <property type="match status" value="1"/>
</dbReference>